<sequence length="83" mass="9786">MLNKTTTVRIDAETYKGLKKLSKELKQPMQKVIQEAFLEYKKKVLLSKTAEAFAALKKDNELWQEEIEERQLWDNTLQDGIEE</sequence>
<dbReference type="PATRIC" id="fig|1388761.3.peg.2014"/>
<evidence type="ECO:0000313" key="1">
    <source>
        <dbReference type="EMBL" id="ERM91495.1"/>
    </source>
</evidence>
<protein>
    <submittedName>
        <fullName evidence="1">CopG family transcriptional regulator</fullName>
    </submittedName>
</protein>
<name>U5CF05_CALSX</name>
<comment type="caution">
    <text evidence="1">The sequence shown here is derived from an EMBL/GenBank/DDBJ whole genome shotgun (WGS) entry which is preliminary data.</text>
</comment>
<dbReference type="EMBL" id="AXDC01000029">
    <property type="protein sequence ID" value="ERM91495.1"/>
    <property type="molecule type" value="Genomic_DNA"/>
</dbReference>
<dbReference type="AlphaFoldDB" id="U5CF05"/>
<accession>U5CF05</accession>
<gene>
    <name evidence="1" type="ORF">O163_09980</name>
</gene>
<dbReference type="Proteomes" id="UP000016856">
    <property type="component" value="Unassembled WGS sequence"/>
</dbReference>
<dbReference type="RefSeq" id="WP_022588329.1">
    <property type="nucleotide sequence ID" value="NZ_AXDC01000029.1"/>
</dbReference>
<proteinExistence type="predicted"/>
<evidence type="ECO:0000313" key="2">
    <source>
        <dbReference type="Proteomes" id="UP000016856"/>
    </source>
</evidence>
<organism evidence="1 2">
    <name type="scientific">Caldanaerobacter subterraneus subsp. yonseiensis KB-1</name>
    <dbReference type="NCBI Taxonomy" id="1388761"/>
    <lineage>
        <taxon>Bacteria</taxon>
        <taxon>Bacillati</taxon>
        <taxon>Bacillota</taxon>
        <taxon>Clostridia</taxon>
        <taxon>Thermoanaerobacterales</taxon>
        <taxon>Thermoanaerobacteraceae</taxon>
        <taxon>Caldanaerobacter</taxon>
    </lineage>
</organism>
<reference evidence="1 2" key="1">
    <citation type="journal article" date="2013" name="Genome Announc.">
        <title>Draft Genome Sequence of an Anaerobic and Extremophilic Bacterium, Caldanaerobacter yonseiensis, Isolated from a Geothermal Hot Stream.</title>
        <authorList>
            <person name="Lee S.J."/>
            <person name="Lee Y.J."/>
            <person name="Park G.S."/>
            <person name="Kim B.C."/>
            <person name="Lee S.J."/>
            <person name="Shin J.H."/>
            <person name="Lee D.W."/>
        </authorList>
    </citation>
    <scope>NUCLEOTIDE SEQUENCE [LARGE SCALE GENOMIC DNA]</scope>
    <source>
        <strain evidence="1 2">KB-1</strain>
    </source>
</reference>
<dbReference type="GO" id="GO:0006355">
    <property type="term" value="P:regulation of DNA-templated transcription"/>
    <property type="evidence" value="ECO:0007669"/>
    <property type="project" value="InterPro"/>
</dbReference>